<sequence>MTTLKKNMVVYIGVGTTTFKKTRRKPETKLFHAALHGYTYNPEVEGKKQLKKNVPATMGYWTSSTTTSGIVVNQQDIISGYSSSCSEEAEAWVTLLEQLQSYVSSVTKEIVVEKKEEKEYDVEWTRILFIPDSPFFYRLMEMTESRKGQLSDELFKRVRSLQDFFNPYMPTSKSTDVRVAFVKGGLGAKRLGEELGLSDVMTLWGDNQECYVVSTPVKEYENPETGLPKIISGNRWYFRTGKGTDYWDEIEGHRRYQFGKVEKGKHYYGKLTPDVTYSALFVKEPIPYFDKLYNFTEQRTENPRELMCTGNMQYVTSKGVARLIDTYPGVRKGKDLVVPFVVGTKEDPTLIELIDPPGLSFMIVESMDRIDLTFRCWRNRDENNCYGEYQEYFDITDRFFVKEENKKKEIKVKLHPDFKSNEAVIRHTAKHPKAVCPVPIMLSVGYDVPERNCFNSITDPEVKVWLNLDYSNDRCLIYRTIIETSDWVYVFTSASANVRVLNKKELGENK</sequence>
<reference evidence="2" key="1">
    <citation type="submission" date="2017-12" db="EMBL/GenBank/DDBJ databases">
        <title>Phage resistance in Vibrio sp. unravels a complex metabolic adaptation strategy.</title>
        <authorList>
            <person name="Skliros D."/>
            <person name="Kalatzis P.G."/>
            <person name="Katharios P."/>
            <person name="Flemetakis E."/>
        </authorList>
    </citation>
    <scope>NUCLEOTIDE SEQUENCE [LARGE SCALE GENOMIC DNA]</scope>
</reference>
<dbReference type="Proteomes" id="UP000240536">
    <property type="component" value="Segment"/>
</dbReference>
<dbReference type="EMBL" id="MG720308">
    <property type="protein sequence ID" value="AUR80943.1"/>
    <property type="molecule type" value="Genomic_DNA"/>
</dbReference>
<protein>
    <submittedName>
        <fullName evidence="1">Uncharacterized protein</fullName>
    </submittedName>
</protein>
<keyword evidence="2" id="KW-1185">Reference proteome</keyword>
<evidence type="ECO:0000313" key="1">
    <source>
        <dbReference type="EMBL" id="AUR80943.1"/>
    </source>
</evidence>
<gene>
    <name evidence="1" type="ORF">Aphrodite1_0004</name>
</gene>
<name>A0A2I7QHR6_9CAUD</name>
<accession>A0A2I7QHR6</accession>
<dbReference type="OrthoDB" id="10672at10239"/>
<evidence type="ECO:0000313" key="2">
    <source>
        <dbReference type="Proteomes" id="UP000240536"/>
    </source>
</evidence>
<organism evidence="1 2">
    <name type="scientific">Vibrio phage Aphrodite1</name>
    <dbReference type="NCBI Taxonomy" id="2070057"/>
    <lineage>
        <taxon>Viruses</taxon>
        <taxon>Duplodnaviria</taxon>
        <taxon>Heunggongvirae</taxon>
        <taxon>Uroviricota</taxon>
        <taxon>Caudoviricetes</taxon>
        <taxon>Chimalliviridae</taxon>
        <taxon>Gorgonvirinae</taxon>
        <taxon>Aphroditevirus</taxon>
        <taxon>Aphroditevirus aphrodite1</taxon>
    </lineage>
</organism>
<proteinExistence type="predicted"/>